<protein>
    <recommendedName>
        <fullName evidence="7">Vacuolar import/degradation Vid27 C-terminal domain-containing protein</fullName>
    </recommendedName>
</protein>
<feature type="region of interest" description="Disordered" evidence="1">
    <location>
        <begin position="291"/>
        <end position="311"/>
    </location>
</feature>
<dbReference type="Pfam" id="PF17748">
    <property type="entry name" value="VID27_N"/>
    <property type="match status" value="1"/>
</dbReference>
<dbReference type="GO" id="GO:0005737">
    <property type="term" value="C:cytoplasm"/>
    <property type="evidence" value="ECO:0007669"/>
    <property type="project" value="TreeGrafter"/>
</dbReference>
<dbReference type="GO" id="GO:0005634">
    <property type="term" value="C:nucleus"/>
    <property type="evidence" value="ECO:0007669"/>
    <property type="project" value="TreeGrafter"/>
</dbReference>
<dbReference type="Gene3D" id="2.130.10.10">
    <property type="entry name" value="YVTN repeat-like/Quinoprotein amine dehydrogenase"/>
    <property type="match status" value="1"/>
</dbReference>
<dbReference type="Pfam" id="PF08553">
    <property type="entry name" value="VID27"/>
    <property type="match status" value="1"/>
</dbReference>
<dbReference type="InterPro" id="IPR040458">
    <property type="entry name" value="Vid27"/>
</dbReference>
<dbReference type="InterPro" id="IPR013863">
    <property type="entry name" value="VID27_C"/>
</dbReference>
<reference evidence="5 6" key="1">
    <citation type="submission" date="2019-02" db="EMBL/GenBank/DDBJ databases">
        <title>Genome sequencing of the rare red list fungi Dentipellis fragilis.</title>
        <authorList>
            <person name="Buettner E."/>
            <person name="Kellner H."/>
        </authorList>
    </citation>
    <scope>NUCLEOTIDE SEQUENCE [LARGE SCALE GENOMIC DNA]</scope>
    <source>
        <strain evidence="5 6">DSM 105465</strain>
    </source>
</reference>
<evidence type="ECO:0000259" key="2">
    <source>
        <dbReference type="Pfam" id="PF08553"/>
    </source>
</evidence>
<dbReference type="PANTHER" id="PTHR31913:SF0">
    <property type="entry name" value="VACUOLAR IMPORT AND DEGRADATION PROTEIN 27"/>
    <property type="match status" value="1"/>
</dbReference>
<evidence type="ECO:0000313" key="6">
    <source>
        <dbReference type="Proteomes" id="UP000298327"/>
    </source>
</evidence>
<dbReference type="STRING" id="205917.A0A4Y9Z1C3"/>
<feature type="compositionally biased region" description="Acidic residues" evidence="1">
    <location>
        <begin position="460"/>
        <end position="492"/>
    </location>
</feature>
<accession>A0A4Y9Z1C3</accession>
<evidence type="ECO:0008006" key="7">
    <source>
        <dbReference type="Google" id="ProtNLM"/>
    </source>
</evidence>
<feature type="compositionally biased region" description="Polar residues" evidence="1">
    <location>
        <begin position="48"/>
        <end position="60"/>
    </location>
</feature>
<feature type="region of interest" description="Disordered" evidence="1">
    <location>
        <begin position="454"/>
        <end position="503"/>
    </location>
</feature>
<gene>
    <name evidence="5" type="ORF">EVG20_g3477</name>
</gene>
<evidence type="ECO:0000259" key="3">
    <source>
        <dbReference type="Pfam" id="PF17747"/>
    </source>
</evidence>
<feature type="domain" description="Vid27 PH-like" evidence="3">
    <location>
        <begin position="324"/>
        <end position="429"/>
    </location>
</feature>
<feature type="compositionally biased region" description="Polar residues" evidence="1">
    <location>
        <begin position="291"/>
        <end position="304"/>
    </location>
</feature>
<evidence type="ECO:0000256" key="1">
    <source>
        <dbReference type="SAM" id="MobiDB-lite"/>
    </source>
</evidence>
<dbReference type="Pfam" id="PF17747">
    <property type="entry name" value="VID27_PH"/>
    <property type="match status" value="1"/>
</dbReference>
<comment type="caution">
    <text evidence="5">The sequence shown here is derived from an EMBL/GenBank/DDBJ whole genome shotgun (WGS) entry which is preliminary data.</text>
</comment>
<evidence type="ECO:0000259" key="4">
    <source>
        <dbReference type="Pfam" id="PF17748"/>
    </source>
</evidence>
<name>A0A4Y9Z1C3_9AGAM</name>
<dbReference type="InterPro" id="IPR015943">
    <property type="entry name" value="WD40/YVTN_repeat-like_dom_sf"/>
</dbReference>
<dbReference type="InterPro" id="IPR011044">
    <property type="entry name" value="Quino_amine_DH_bsu"/>
</dbReference>
<keyword evidence="6" id="KW-1185">Reference proteome</keyword>
<dbReference type="Proteomes" id="UP000298327">
    <property type="component" value="Unassembled WGS sequence"/>
</dbReference>
<dbReference type="SUPFAM" id="SSF50969">
    <property type="entry name" value="YVTN repeat-like/Quinoprotein amine dehydrogenase"/>
    <property type="match status" value="1"/>
</dbReference>
<feature type="domain" description="Vid27 N-terminal" evidence="4">
    <location>
        <begin position="90"/>
        <end position="254"/>
    </location>
</feature>
<dbReference type="InterPro" id="IPR040768">
    <property type="entry name" value="Vid27_PH"/>
</dbReference>
<feature type="domain" description="Vacuolar import/degradation Vid27 C-terminal" evidence="2">
    <location>
        <begin position="500"/>
        <end position="846"/>
    </location>
</feature>
<dbReference type="PANTHER" id="PTHR31913">
    <property type="entry name" value="VACUOLAR IMPORT AND DEGRADATION PROTEIN 27"/>
    <property type="match status" value="1"/>
</dbReference>
<sequence>MEGRTDDDTDSDGYKIKLGYRQVVCRSRGNKQSDESGQLPRREPDTPVATSHSGDASMQSVTLRAAQRSHFAYYSSCPSPLSSFPLPATMNIFRSLIGKVWQDPNAAEVVKISTGQLYFIRPGNIRSSRECIYNDAMATIRRVPSVEHNFQLVVTRVYEDGDQELLEDEDETDEERVFLISEELEFHTGETPEKEPTFVWRDLQGDIDECYEFVATGTNAPTRAFFETCMYRAMYERKYRASAEQTQDTDLAEFIWQPPPPKTKGKGKGTSKKASSKDADVLSSAMRGMSVNHSAAGSSASPTDTKPPKAAKSAIDDIFETLVEEDEAGLYLWDREQKTFVGQEIVTARIVQRTDAKFNYWLTSTNEERQILAHRITSDIIPRFTPSSWTFSWNYMGPGNTQTTWCLTFVSQNAYDSFQSELTTRVWETLHQQPWSKAKPDEQRYVMSATFEDVEMKDAEDSEDEEEAVLEELEERSESEEEEAPDDNDEDEPKALKEGRNQQLTVGYKGDRSYVVRGNNIGVFRHTRDDVKYYATISKLADLKGKEFIPKNVMLHDQDSKMVIMNPNDPNSLYNMDIERGKIVEQWKVSESVPITNMAPDSKFAQTTREQTLVGTSHNALFRVDPRVSGTKMVESQYKQYASNNKFSGVTTTTSGKLAVASEKGDIRLFDAIGKNAKTALHPLGDPILGIDVSSDGRWIVATTKTYLLVIDTLIGQGRYAGSLGFDRSFPADAKPQPKRLQLRPEHVAFMNHSISFTPARFNLGEGQEENAIVTSTGQYVIAWDFGKVKKGQMDRYEIKKYEDLVVQDNFRFGDDKEIIVALQNNVLSVNKKNLRRPTRTSLAPDLDALRKKSSSGIVNSPY</sequence>
<organism evidence="5 6">
    <name type="scientific">Dentipellis fragilis</name>
    <dbReference type="NCBI Taxonomy" id="205917"/>
    <lineage>
        <taxon>Eukaryota</taxon>
        <taxon>Fungi</taxon>
        <taxon>Dikarya</taxon>
        <taxon>Basidiomycota</taxon>
        <taxon>Agaricomycotina</taxon>
        <taxon>Agaricomycetes</taxon>
        <taxon>Russulales</taxon>
        <taxon>Hericiaceae</taxon>
        <taxon>Dentipellis</taxon>
    </lineage>
</organism>
<feature type="region of interest" description="Disordered" evidence="1">
    <location>
        <begin position="250"/>
        <end position="279"/>
    </location>
</feature>
<proteinExistence type="predicted"/>
<feature type="region of interest" description="Disordered" evidence="1">
    <location>
        <begin position="25"/>
        <end position="60"/>
    </location>
</feature>
<dbReference type="OrthoDB" id="10251113at2759"/>
<dbReference type="AlphaFoldDB" id="A0A4Y9Z1C3"/>
<evidence type="ECO:0000313" key="5">
    <source>
        <dbReference type="EMBL" id="TFY68616.1"/>
    </source>
</evidence>
<dbReference type="InterPro" id="IPR040979">
    <property type="entry name" value="Vid27_N"/>
</dbReference>
<dbReference type="EMBL" id="SEOQ01000157">
    <property type="protein sequence ID" value="TFY68616.1"/>
    <property type="molecule type" value="Genomic_DNA"/>
</dbReference>